<comment type="cofactor">
    <cofactor evidence="1">
        <name>pyridoxal 5'-phosphate</name>
        <dbReference type="ChEBI" id="CHEBI:597326"/>
    </cofactor>
</comment>
<comment type="similarity">
    <text evidence="2">Belongs to the class-I pyridoxal-phosphate-dependent aminotransferase family.</text>
</comment>
<organism evidence="8 9">
    <name type="scientific">Candidatus Entotheonella gemina</name>
    <dbReference type="NCBI Taxonomy" id="1429439"/>
    <lineage>
        <taxon>Bacteria</taxon>
        <taxon>Pseudomonadati</taxon>
        <taxon>Nitrospinota/Tectimicrobiota group</taxon>
        <taxon>Candidatus Tectimicrobiota</taxon>
        <taxon>Candidatus Entotheonellia</taxon>
        <taxon>Candidatus Entotheonellales</taxon>
        <taxon>Candidatus Entotheonellaceae</taxon>
        <taxon>Candidatus Entotheonella</taxon>
    </lineage>
</organism>
<dbReference type="Proteomes" id="UP000019140">
    <property type="component" value="Unassembled WGS sequence"/>
</dbReference>
<keyword evidence="9" id="KW-1185">Reference proteome</keyword>
<sequence>MATSLPSVLISIPEGVLDLSWGHPSPRLHALDVFQRAAAHAWATTRAATLQYGAEQGFGPLLNALAAFLSQQPAYRMTVAPESLFLTGGASQAIDLACTLFAREGDTILVEEPTYYLVSKIFTDHHLRVIGVPTDADGLCADILESILADPSQPKPALLYTIPTYQNPSGSVLSLERRRALVDLAQRYGFLVLSDDVYQLLHYGPPPPPPLVAFDDTGCVVSLGSFSKILAPGLRLGWVQAHPTLIRRFMATGMVASGGGLNHMTSTLVHAVLDQGWLAPNIDMLRTTYAARVQALAAALRTHLRDKVCFEAPGGGFFFWLTCPPHVDTAALLPLAQEAGVSYRPGPGFSPSGGFSNALRVSFALYEIDELEEVVKRLAQVLTK</sequence>
<dbReference type="PANTHER" id="PTHR42858:SF1">
    <property type="entry name" value="LD15494P"/>
    <property type="match status" value="1"/>
</dbReference>
<dbReference type="InterPro" id="IPR015421">
    <property type="entry name" value="PyrdxlP-dep_Trfase_major"/>
</dbReference>
<evidence type="ECO:0000256" key="4">
    <source>
        <dbReference type="ARBA" id="ARBA00022576"/>
    </source>
</evidence>
<evidence type="ECO:0000256" key="5">
    <source>
        <dbReference type="ARBA" id="ARBA00022679"/>
    </source>
</evidence>
<comment type="caution">
    <text evidence="8">The sequence shown here is derived from an EMBL/GenBank/DDBJ whole genome shotgun (WGS) entry which is preliminary data.</text>
</comment>
<evidence type="ECO:0000256" key="2">
    <source>
        <dbReference type="ARBA" id="ARBA00007441"/>
    </source>
</evidence>
<dbReference type="GO" id="GO:0047536">
    <property type="term" value="F:2-aminoadipate transaminase activity"/>
    <property type="evidence" value="ECO:0007669"/>
    <property type="project" value="TreeGrafter"/>
</dbReference>
<comment type="subunit">
    <text evidence="3">Homodimer.</text>
</comment>
<dbReference type="SUPFAM" id="SSF53383">
    <property type="entry name" value="PLP-dependent transferases"/>
    <property type="match status" value="1"/>
</dbReference>
<protein>
    <recommendedName>
        <fullName evidence="7">Aminotransferase class I/classII large domain-containing protein</fullName>
    </recommendedName>
</protein>
<keyword evidence="6" id="KW-0663">Pyridoxal phosphate</keyword>
<dbReference type="AlphaFoldDB" id="W4LPB9"/>
<accession>W4LPB9</accession>
<evidence type="ECO:0000256" key="1">
    <source>
        <dbReference type="ARBA" id="ARBA00001933"/>
    </source>
</evidence>
<dbReference type="FunFam" id="3.40.640.10:FF:000053">
    <property type="entry name" value="Aminotransferase, class I"/>
    <property type="match status" value="1"/>
</dbReference>
<dbReference type="InterPro" id="IPR015424">
    <property type="entry name" value="PyrdxlP-dep_Trfase"/>
</dbReference>
<dbReference type="InterPro" id="IPR004839">
    <property type="entry name" value="Aminotransferase_I/II_large"/>
</dbReference>
<dbReference type="EMBL" id="AZHX01001782">
    <property type="protein sequence ID" value="ETW99913.1"/>
    <property type="molecule type" value="Genomic_DNA"/>
</dbReference>
<evidence type="ECO:0000256" key="3">
    <source>
        <dbReference type="ARBA" id="ARBA00011738"/>
    </source>
</evidence>
<evidence type="ECO:0000313" key="8">
    <source>
        <dbReference type="EMBL" id="ETW99913.1"/>
    </source>
</evidence>
<evidence type="ECO:0000256" key="6">
    <source>
        <dbReference type="ARBA" id="ARBA00022898"/>
    </source>
</evidence>
<dbReference type="InterPro" id="IPR015422">
    <property type="entry name" value="PyrdxlP-dep_Trfase_small"/>
</dbReference>
<dbReference type="CDD" id="cd00609">
    <property type="entry name" value="AAT_like"/>
    <property type="match status" value="1"/>
</dbReference>
<dbReference type="GO" id="GO:0030170">
    <property type="term" value="F:pyridoxal phosphate binding"/>
    <property type="evidence" value="ECO:0007669"/>
    <property type="project" value="InterPro"/>
</dbReference>
<feature type="domain" description="Aminotransferase class I/classII large" evidence="7">
    <location>
        <begin position="40"/>
        <end position="378"/>
    </location>
</feature>
<dbReference type="PANTHER" id="PTHR42858">
    <property type="entry name" value="AMINOTRANSFERASE"/>
    <property type="match status" value="1"/>
</dbReference>
<name>W4LPB9_9BACT</name>
<evidence type="ECO:0000259" key="7">
    <source>
        <dbReference type="Pfam" id="PF00155"/>
    </source>
</evidence>
<keyword evidence="5" id="KW-0808">Transferase</keyword>
<dbReference type="PATRIC" id="fig|1429439.4.peg.6750"/>
<keyword evidence="4" id="KW-0032">Aminotransferase</keyword>
<dbReference type="Gene3D" id="3.90.1150.10">
    <property type="entry name" value="Aspartate Aminotransferase, domain 1"/>
    <property type="match status" value="1"/>
</dbReference>
<reference evidence="8 9" key="1">
    <citation type="journal article" date="2014" name="Nature">
        <title>An environmental bacterial taxon with a large and distinct metabolic repertoire.</title>
        <authorList>
            <person name="Wilson M.C."/>
            <person name="Mori T."/>
            <person name="Ruckert C."/>
            <person name="Uria A.R."/>
            <person name="Helf M.J."/>
            <person name="Takada K."/>
            <person name="Gernert C."/>
            <person name="Steffens U.A."/>
            <person name="Heycke N."/>
            <person name="Schmitt S."/>
            <person name="Rinke C."/>
            <person name="Helfrich E.J."/>
            <person name="Brachmann A.O."/>
            <person name="Gurgui C."/>
            <person name="Wakimoto T."/>
            <person name="Kracht M."/>
            <person name="Crusemann M."/>
            <person name="Hentschel U."/>
            <person name="Abe I."/>
            <person name="Matsunaga S."/>
            <person name="Kalinowski J."/>
            <person name="Takeyama H."/>
            <person name="Piel J."/>
        </authorList>
    </citation>
    <scope>NUCLEOTIDE SEQUENCE [LARGE SCALE GENOMIC DNA]</scope>
    <source>
        <strain evidence="9">TSY2</strain>
    </source>
</reference>
<proteinExistence type="inferred from homology"/>
<gene>
    <name evidence="8" type="ORF">ETSY2_40065</name>
</gene>
<dbReference type="Pfam" id="PF00155">
    <property type="entry name" value="Aminotran_1_2"/>
    <property type="match status" value="1"/>
</dbReference>
<dbReference type="HOGENOM" id="CLU_017584_0_6_7"/>
<dbReference type="Gene3D" id="3.40.640.10">
    <property type="entry name" value="Type I PLP-dependent aspartate aminotransferase-like (Major domain)"/>
    <property type="match status" value="1"/>
</dbReference>
<evidence type="ECO:0000313" key="9">
    <source>
        <dbReference type="Proteomes" id="UP000019140"/>
    </source>
</evidence>